<organism evidence="1 2">
    <name type="scientific">Acer negundo</name>
    <name type="common">Box elder</name>
    <dbReference type="NCBI Taxonomy" id="4023"/>
    <lineage>
        <taxon>Eukaryota</taxon>
        <taxon>Viridiplantae</taxon>
        <taxon>Streptophyta</taxon>
        <taxon>Embryophyta</taxon>
        <taxon>Tracheophyta</taxon>
        <taxon>Spermatophyta</taxon>
        <taxon>Magnoliopsida</taxon>
        <taxon>eudicotyledons</taxon>
        <taxon>Gunneridae</taxon>
        <taxon>Pentapetalae</taxon>
        <taxon>rosids</taxon>
        <taxon>malvids</taxon>
        <taxon>Sapindales</taxon>
        <taxon>Sapindaceae</taxon>
        <taxon>Hippocastanoideae</taxon>
        <taxon>Acereae</taxon>
        <taxon>Acer</taxon>
    </lineage>
</organism>
<dbReference type="AlphaFoldDB" id="A0AAD5IAQ2"/>
<reference evidence="1" key="2">
    <citation type="submission" date="2023-02" db="EMBL/GenBank/DDBJ databases">
        <authorList>
            <person name="Swenson N.G."/>
            <person name="Wegrzyn J.L."/>
            <person name="Mcevoy S.L."/>
        </authorList>
    </citation>
    <scope>NUCLEOTIDE SEQUENCE</scope>
    <source>
        <strain evidence="1">91603</strain>
        <tissue evidence="1">Leaf</tissue>
    </source>
</reference>
<proteinExistence type="predicted"/>
<evidence type="ECO:0000313" key="2">
    <source>
        <dbReference type="Proteomes" id="UP001064489"/>
    </source>
</evidence>
<gene>
    <name evidence="1" type="ORF">LWI28_024159</name>
</gene>
<accession>A0AAD5IAQ2</accession>
<keyword evidence="2" id="KW-1185">Reference proteome</keyword>
<dbReference type="Proteomes" id="UP001064489">
    <property type="component" value="Chromosome 12"/>
</dbReference>
<sequence>MNHRANVIGCNSINFSRDGIQVDRSIGCYKEGLKIQIEALGDTDLRVGETCRWQGPGGWHWCGSQE</sequence>
<comment type="caution">
    <text evidence="1">The sequence shown here is derived from an EMBL/GenBank/DDBJ whole genome shotgun (WGS) entry which is preliminary data.</text>
</comment>
<dbReference type="EMBL" id="JAJSOW010000107">
    <property type="protein sequence ID" value="KAI9157543.1"/>
    <property type="molecule type" value="Genomic_DNA"/>
</dbReference>
<name>A0AAD5IAQ2_ACENE</name>
<protein>
    <submittedName>
        <fullName evidence="1">Uncharacterized protein</fullName>
    </submittedName>
</protein>
<reference evidence="1" key="1">
    <citation type="journal article" date="2022" name="Plant J.">
        <title>Strategies of tolerance reflected in two North American maple genomes.</title>
        <authorList>
            <person name="McEvoy S.L."/>
            <person name="Sezen U.U."/>
            <person name="Trouern-Trend A."/>
            <person name="McMahon S.M."/>
            <person name="Schaberg P.G."/>
            <person name="Yang J."/>
            <person name="Wegrzyn J.L."/>
            <person name="Swenson N.G."/>
        </authorList>
    </citation>
    <scope>NUCLEOTIDE SEQUENCE</scope>
    <source>
        <strain evidence="1">91603</strain>
    </source>
</reference>
<evidence type="ECO:0000313" key="1">
    <source>
        <dbReference type="EMBL" id="KAI9157543.1"/>
    </source>
</evidence>